<accession>A0A0T5P6P7</accession>
<keyword evidence="3" id="KW-1003">Cell membrane</keyword>
<evidence type="ECO:0000256" key="6">
    <source>
        <dbReference type="ARBA" id="ARBA00022989"/>
    </source>
</evidence>
<reference evidence="9 11" key="1">
    <citation type="submission" date="2015-04" db="EMBL/GenBank/DDBJ databases">
        <title>The draft genome sequence of Roseovarius indicus B108T.</title>
        <authorList>
            <person name="Li G."/>
            <person name="Lai Q."/>
            <person name="Shao Z."/>
            <person name="Yan P."/>
        </authorList>
    </citation>
    <scope>NUCLEOTIDE SEQUENCE [LARGE SCALE GENOMIC DNA]</scope>
    <source>
        <strain evidence="9 11">B108</strain>
    </source>
</reference>
<keyword evidence="4 8" id="KW-0812">Transmembrane</keyword>
<dbReference type="PANTHER" id="PTHR11040:SF211">
    <property type="entry name" value="ZINC TRANSPORTER ZIP11"/>
    <property type="match status" value="1"/>
</dbReference>
<dbReference type="RefSeq" id="WP_057817870.1">
    <property type="nucleotide sequence ID" value="NZ_CP031598.1"/>
</dbReference>
<dbReference type="KEGG" id="rid:RIdsm_04104"/>
<dbReference type="AlphaFoldDB" id="A0A0T5P6P7"/>
<dbReference type="PANTHER" id="PTHR11040">
    <property type="entry name" value="ZINC/IRON TRANSPORTER"/>
    <property type="match status" value="1"/>
</dbReference>
<feature type="transmembrane region" description="Helical" evidence="8">
    <location>
        <begin position="115"/>
        <end position="137"/>
    </location>
</feature>
<dbReference type="GO" id="GO:0005886">
    <property type="term" value="C:plasma membrane"/>
    <property type="evidence" value="ECO:0007669"/>
    <property type="project" value="UniProtKB-SubCell"/>
</dbReference>
<dbReference type="InterPro" id="IPR003689">
    <property type="entry name" value="ZIP"/>
</dbReference>
<sequence length="257" mass="26094">MSLTLIGLLASLCAGLMTAVGAIPVLFGRSLSAKLSDTLLGFAAGVMLSASYFSLILPGIEAGEGLYGSTEWAALVAGLGIALGAAAVAALNALLPHRHFVSGPEGSDPSALPKIWLFVIAITIHNFPEGLAVGVGFGGGNITNGMSLATGIGLQNAPEGLAVAVALRGQGYSRRYAFMVAMLTGLIEPVGGLLGVSAVQVSHHMLPPGLTFAAGAMLYIISHEIIPETHRRGHQTAATTGFVGGLILMMLLDVILG</sequence>
<evidence type="ECO:0000256" key="2">
    <source>
        <dbReference type="ARBA" id="ARBA00006939"/>
    </source>
</evidence>
<feature type="transmembrane region" description="Helical" evidence="8">
    <location>
        <begin position="72"/>
        <end position="95"/>
    </location>
</feature>
<keyword evidence="6 8" id="KW-1133">Transmembrane helix</keyword>
<dbReference type="Pfam" id="PF02535">
    <property type="entry name" value="Zip"/>
    <property type="match status" value="1"/>
</dbReference>
<feature type="transmembrane region" description="Helical" evidence="8">
    <location>
        <begin position="38"/>
        <end position="60"/>
    </location>
</feature>
<evidence type="ECO:0000256" key="3">
    <source>
        <dbReference type="ARBA" id="ARBA00022475"/>
    </source>
</evidence>
<evidence type="ECO:0000256" key="1">
    <source>
        <dbReference type="ARBA" id="ARBA00004651"/>
    </source>
</evidence>
<dbReference type="PATRIC" id="fig|540747.5.peg.1231"/>
<evidence type="ECO:0000313" key="9">
    <source>
        <dbReference type="EMBL" id="KRS16684.1"/>
    </source>
</evidence>
<protein>
    <submittedName>
        <fullName evidence="9">Protein gufA</fullName>
    </submittedName>
    <submittedName>
        <fullName evidence="10">Zinc transporter ZupT</fullName>
    </submittedName>
</protein>
<dbReference type="Proteomes" id="UP000325785">
    <property type="component" value="Chromosome"/>
</dbReference>
<keyword evidence="5" id="KW-0862">Zinc</keyword>
<dbReference type="GO" id="GO:0005385">
    <property type="term" value="F:zinc ion transmembrane transporter activity"/>
    <property type="evidence" value="ECO:0007669"/>
    <property type="project" value="TreeGrafter"/>
</dbReference>
<evidence type="ECO:0000256" key="4">
    <source>
        <dbReference type="ARBA" id="ARBA00022692"/>
    </source>
</evidence>
<evidence type="ECO:0000313" key="10">
    <source>
        <dbReference type="EMBL" id="QEW28276.1"/>
    </source>
</evidence>
<reference evidence="10 12" key="2">
    <citation type="submission" date="2018-08" db="EMBL/GenBank/DDBJ databases">
        <title>Genetic Globetrotter - A new plasmid hitch-hiking vast phylogenetic and geographic distances.</title>
        <authorList>
            <person name="Vollmers J."/>
            <person name="Petersen J."/>
        </authorList>
    </citation>
    <scope>NUCLEOTIDE SEQUENCE [LARGE SCALE GENOMIC DNA]</scope>
    <source>
        <strain evidence="10 12">DSM 26383</strain>
    </source>
</reference>
<evidence type="ECO:0000256" key="7">
    <source>
        <dbReference type="ARBA" id="ARBA00023136"/>
    </source>
</evidence>
<comment type="subcellular location">
    <subcellularLocation>
        <location evidence="1">Cell membrane</location>
        <topology evidence="1">Multi-pass membrane protein</topology>
    </subcellularLocation>
</comment>
<feature type="transmembrane region" description="Helical" evidence="8">
    <location>
        <begin position="176"/>
        <end position="199"/>
    </location>
</feature>
<feature type="transmembrane region" description="Helical" evidence="8">
    <location>
        <begin position="238"/>
        <end position="256"/>
    </location>
</feature>
<gene>
    <name evidence="10" type="primary">zupT_1</name>
    <name evidence="10" type="ORF">RIdsm_04104</name>
    <name evidence="9" type="ORF">XM52_17475</name>
</gene>
<keyword evidence="11" id="KW-1185">Reference proteome</keyword>
<comment type="similarity">
    <text evidence="2">Belongs to the ZIP transporter (TC 2.A.5) family.</text>
</comment>
<evidence type="ECO:0000313" key="11">
    <source>
        <dbReference type="Proteomes" id="UP000051401"/>
    </source>
</evidence>
<proteinExistence type="inferred from homology"/>
<keyword evidence="7 8" id="KW-0472">Membrane</keyword>
<dbReference type="EMBL" id="LAXI01000012">
    <property type="protein sequence ID" value="KRS16684.1"/>
    <property type="molecule type" value="Genomic_DNA"/>
</dbReference>
<dbReference type="Proteomes" id="UP000051401">
    <property type="component" value="Unassembled WGS sequence"/>
</dbReference>
<dbReference type="STRING" id="540747.SAMN04488031_105282"/>
<evidence type="ECO:0000313" key="12">
    <source>
        <dbReference type="Proteomes" id="UP000325785"/>
    </source>
</evidence>
<dbReference type="EMBL" id="CP031598">
    <property type="protein sequence ID" value="QEW28276.1"/>
    <property type="molecule type" value="Genomic_DNA"/>
</dbReference>
<organism evidence="9 11">
    <name type="scientific">Roseovarius indicus</name>
    <dbReference type="NCBI Taxonomy" id="540747"/>
    <lineage>
        <taxon>Bacteria</taxon>
        <taxon>Pseudomonadati</taxon>
        <taxon>Pseudomonadota</taxon>
        <taxon>Alphaproteobacteria</taxon>
        <taxon>Rhodobacterales</taxon>
        <taxon>Roseobacteraceae</taxon>
        <taxon>Roseovarius</taxon>
    </lineage>
</organism>
<evidence type="ECO:0000256" key="5">
    <source>
        <dbReference type="ARBA" id="ARBA00022833"/>
    </source>
</evidence>
<name>A0A0T5P6P7_9RHOB</name>
<evidence type="ECO:0000256" key="8">
    <source>
        <dbReference type="SAM" id="Phobius"/>
    </source>
</evidence>
<feature type="transmembrane region" description="Helical" evidence="8">
    <location>
        <begin position="205"/>
        <end position="226"/>
    </location>
</feature>